<dbReference type="Gramene" id="GBG70634">
    <property type="protein sequence ID" value="GBG70634"/>
    <property type="gene ID" value="CBR_g7936"/>
</dbReference>
<organism evidence="2 3">
    <name type="scientific">Chara braunii</name>
    <name type="common">Braun's stonewort</name>
    <dbReference type="NCBI Taxonomy" id="69332"/>
    <lineage>
        <taxon>Eukaryota</taxon>
        <taxon>Viridiplantae</taxon>
        <taxon>Streptophyta</taxon>
        <taxon>Charophyceae</taxon>
        <taxon>Charales</taxon>
        <taxon>Characeae</taxon>
        <taxon>Chara</taxon>
    </lineage>
</organism>
<comment type="caution">
    <text evidence="2">The sequence shown here is derived from an EMBL/GenBank/DDBJ whole genome shotgun (WGS) entry which is preliminary data.</text>
</comment>
<feature type="compositionally biased region" description="Polar residues" evidence="1">
    <location>
        <begin position="32"/>
        <end position="41"/>
    </location>
</feature>
<dbReference type="AlphaFoldDB" id="A0A388KKQ9"/>
<feature type="compositionally biased region" description="Pro residues" evidence="1">
    <location>
        <begin position="193"/>
        <end position="202"/>
    </location>
</feature>
<feature type="region of interest" description="Disordered" evidence="1">
    <location>
        <begin position="1"/>
        <end position="41"/>
    </location>
</feature>
<evidence type="ECO:0000256" key="1">
    <source>
        <dbReference type="SAM" id="MobiDB-lite"/>
    </source>
</evidence>
<evidence type="ECO:0000313" key="3">
    <source>
        <dbReference type="Proteomes" id="UP000265515"/>
    </source>
</evidence>
<gene>
    <name evidence="2" type="ORF">CBR_g7936</name>
</gene>
<feature type="compositionally biased region" description="Low complexity" evidence="1">
    <location>
        <begin position="157"/>
        <end position="167"/>
    </location>
</feature>
<name>A0A388KKQ9_CHABU</name>
<dbReference type="EMBL" id="BFEA01000134">
    <property type="protein sequence ID" value="GBG70634.1"/>
    <property type="molecule type" value="Genomic_DNA"/>
</dbReference>
<protein>
    <submittedName>
        <fullName evidence="2">Uncharacterized protein</fullName>
    </submittedName>
</protein>
<dbReference type="Proteomes" id="UP000265515">
    <property type="component" value="Unassembled WGS sequence"/>
</dbReference>
<proteinExistence type="predicted"/>
<accession>A0A388KKQ9</accession>
<keyword evidence="3" id="KW-1185">Reference proteome</keyword>
<evidence type="ECO:0000313" key="2">
    <source>
        <dbReference type="EMBL" id="GBG70634.1"/>
    </source>
</evidence>
<feature type="region of interest" description="Disordered" evidence="1">
    <location>
        <begin position="246"/>
        <end position="270"/>
    </location>
</feature>
<feature type="compositionally biased region" description="Polar residues" evidence="1">
    <location>
        <begin position="246"/>
        <end position="267"/>
    </location>
</feature>
<reference evidence="2 3" key="1">
    <citation type="journal article" date="2018" name="Cell">
        <title>The Chara Genome: Secondary Complexity and Implications for Plant Terrestrialization.</title>
        <authorList>
            <person name="Nishiyama T."/>
            <person name="Sakayama H."/>
            <person name="Vries J.D."/>
            <person name="Buschmann H."/>
            <person name="Saint-Marcoux D."/>
            <person name="Ullrich K.K."/>
            <person name="Haas F.B."/>
            <person name="Vanderstraeten L."/>
            <person name="Becker D."/>
            <person name="Lang D."/>
            <person name="Vosolsobe S."/>
            <person name="Rombauts S."/>
            <person name="Wilhelmsson P.K.I."/>
            <person name="Janitza P."/>
            <person name="Kern R."/>
            <person name="Heyl A."/>
            <person name="Rumpler F."/>
            <person name="Villalobos L.I.A.C."/>
            <person name="Clay J.M."/>
            <person name="Skokan R."/>
            <person name="Toyoda A."/>
            <person name="Suzuki Y."/>
            <person name="Kagoshima H."/>
            <person name="Schijlen E."/>
            <person name="Tajeshwar N."/>
            <person name="Catarino B."/>
            <person name="Hetherington A.J."/>
            <person name="Saltykova A."/>
            <person name="Bonnot C."/>
            <person name="Breuninger H."/>
            <person name="Symeonidi A."/>
            <person name="Radhakrishnan G.V."/>
            <person name="Van Nieuwerburgh F."/>
            <person name="Deforce D."/>
            <person name="Chang C."/>
            <person name="Karol K.G."/>
            <person name="Hedrich R."/>
            <person name="Ulvskov P."/>
            <person name="Glockner G."/>
            <person name="Delwiche C.F."/>
            <person name="Petrasek J."/>
            <person name="Van de Peer Y."/>
            <person name="Friml J."/>
            <person name="Beilby M."/>
            <person name="Dolan L."/>
            <person name="Kohara Y."/>
            <person name="Sugano S."/>
            <person name="Fujiyama A."/>
            <person name="Delaux P.-M."/>
            <person name="Quint M."/>
            <person name="TheiBen G."/>
            <person name="Hagemann M."/>
            <person name="Harholt J."/>
            <person name="Dunand C."/>
            <person name="Zachgo S."/>
            <person name="Langdale J."/>
            <person name="Maumus F."/>
            <person name="Straeten D.V.D."/>
            <person name="Gould S.B."/>
            <person name="Rensing S.A."/>
        </authorList>
    </citation>
    <scope>NUCLEOTIDE SEQUENCE [LARGE SCALE GENOMIC DNA]</scope>
    <source>
        <strain evidence="2 3">S276</strain>
    </source>
</reference>
<feature type="region of interest" description="Disordered" evidence="1">
    <location>
        <begin position="339"/>
        <end position="363"/>
    </location>
</feature>
<feature type="region of interest" description="Disordered" evidence="1">
    <location>
        <begin position="145"/>
        <end position="229"/>
    </location>
</feature>
<sequence>MRKDCDTTEGDNTAGNADNAKKRGQDKITGIPTGQPSTPRQRVNEVGALDAGLLLMNIDNVQRAQVHMNRMMERAQNQQNLMFERILGLIERIETSNRSAANPPLADHVQAASVALTGYSSTGAPIETAAGGSRTDPVRVRDVRTAPTVAPPPSGPRQPQLPVVPQQPHCPTVVIPDELVSDQPISPPAARSPTPPHPPIPPGHTSRSNLHTSPRPAPPHVPSGRRAPGIVIRDQAPRTANRLVTRSMATPADEQTQDNPARLSTSPGFGFDRVRERSKAVVANPDPGGRRQYREEMEKVLMAKYKNELVELCNKDKVKYHNKKQAVADLTTIRVRDVYGEEEEEEKEHVNGMTEETQEENPS</sequence>